<keyword evidence="5 10" id="KW-0653">Protein transport</keyword>
<dbReference type="GO" id="GO:0006886">
    <property type="term" value="P:intracellular protein transport"/>
    <property type="evidence" value="ECO:0007669"/>
    <property type="project" value="UniProtKB-ARBA"/>
</dbReference>
<evidence type="ECO:0000256" key="3">
    <source>
        <dbReference type="ARBA" id="ARBA00022475"/>
    </source>
</evidence>
<dbReference type="HOGENOM" id="CLU_086034_1_5_7"/>
<evidence type="ECO:0000313" key="14">
    <source>
        <dbReference type="Proteomes" id="UP000016587"/>
    </source>
</evidence>
<accession>T2GBJ0</accession>
<dbReference type="KEGG" id="dgg:DGI_2197"/>
<proteinExistence type="inferred from homology"/>
<evidence type="ECO:0000256" key="4">
    <source>
        <dbReference type="ARBA" id="ARBA00022692"/>
    </source>
</evidence>
<dbReference type="NCBIfam" id="TIGR01410">
    <property type="entry name" value="tatB"/>
    <property type="match status" value="1"/>
</dbReference>
<reference evidence="13 14" key="1">
    <citation type="journal article" date="2013" name="J. Bacteriol.">
        <title>Roles of HynAB and Ech, the only two hydrogenases found in the model sulfate reducer Desulfovibrio gigas.</title>
        <authorList>
            <person name="Morais-Silva F.O."/>
            <person name="Santos C.I."/>
            <person name="Rodrigues R."/>
            <person name="Pereira I.A."/>
            <person name="Rodrigues-Pousada C."/>
        </authorList>
    </citation>
    <scope>NUCLEOTIDE SEQUENCE [LARGE SCALE GENOMIC DNA]</scope>
    <source>
        <strain evidence="14">ATCC 19364 / DSM 1382 / NCIMB 9332 / VKM B-1759</strain>
    </source>
</reference>
<evidence type="ECO:0000256" key="12">
    <source>
        <dbReference type="SAM" id="MobiDB-lite"/>
    </source>
</evidence>
<dbReference type="NCBIfam" id="NF011429">
    <property type="entry name" value="PRK14857.1"/>
    <property type="match status" value="1"/>
</dbReference>
<comment type="subcellular location">
    <subcellularLocation>
        <location evidence="10">Cell membrane</location>
        <topology evidence="10">Single-pass membrane protein</topology>
    </subcellularLocation>
    <subcellularLocation>
        <location evidence="1">Membrane</location>
        <topology evidence="1">Single-pass membrane protein</topology>
    </subcellularLocation>
</comment>
<protein>
    <recommendedName>
        <fullName evidence="10 11">Multifunctional fusion protein</fullName>
    </recommendedName>
    <domain>
        <recommendedName>
            <fullName evidence="10">Sec-independent protein translocase protein TatA</fullName>
        </recommendedName>
    </domain>
    <domain>
        <recommendedName>
            <fullName evidence="11">Sec-independent protein translocase protein TatB homolog</fullName>
        </recommendedName>
    </domain>
</protein>
<dbReference type="InterPro" id="IPR018448">
    <property type="entry name" value="TatB"/>
</dbReference>
<dbReference type="HAMAP" id="MF_00236">
    <property type="entry name" value="TatA_E"/>
    <property type="match status" value="1"/>
</dbReference>
<dbReference type="Pfam" id="PF02416">
    <property type="entry name" value="TatA_B_E"/>
    <property type="match status" value="1"/>
</dbReference>
<dbReference type="eggNOG" id="COG1826">
    <property type="taxonomic scope" value="Bacteria"/>
</dbReference>
<comment type="function">
    <text evidence="10">Part of the twin-arginine translocation (Tat) system that transports large folded proteins containing a characteristic twin-arginine motif in their signal peptide across membranes. TatA could form the protein-conducting channel of the Tat system.</text>
</comment>
<dbReference type="PATRIC" id="fig|1121448.10.peg.2151"/>
<name>T2GBJ0_MEGG1</name>
<feature type="region of interest" description="Disordered" evidence="12">
    <location>
        <begin position="50"/>
        <end position="121"/>
    </location>
</feature>
<dbReference type="RefSeq" id="WP_021760901.1">
    <property type="nucleotide sequence ID" value="NC_022444.1"/>
</dbReference>
<comment type="function">
    <text evidence="9">Part of the twin-arginine translocation (Tat) system that transports large folded proteins containing a characteristic twin-arginine motif in their signal peptide across the thylakoid membrane. Involved in delta pH-dependent protein transport required for chloroplast development, especially thylakoid membrane formation. TATC and TATB mediate precursor recognition, whereas TATA facilitates translocation.</text>
</comment>
<evidence type="ECO:0000256" key="1">
    <source>
        <dbReference type="ARBA" id="ARBA00004167"/>
    </source>
</evidence>
<keyword evidence="4 10" id="KW-0812">Transmembrane</keyword>
<gene>
    <name evidence="13" type="primary">tatB</name>
    <name evidence="10" type="synonym">tatA</name>
    <name evidence="13" type="ORF">DGI_2197</name>
</gene>
<dbReference type="OrthoDB" id="9810561at2"/>
<keyword evidence="8 10" id="KW-0472">Membrane</keyword>
<dbReference type="PRINTS" id="PR01506">
    <property type="entry name" value="TATBPROTEIN"/>
</dbReference>
<evidence type="ECO:0000313" key="13">
    <source>
        <dbReference type="EMBL" id="AGW13955.1"/>
    </source>
</evidence>
<evidence type="ECO:0000256" key="9">
    <source>
        <dbReference type="ARBA" id="ARBA00025340"/>
    </source>
</evidence>
<evidence type="ECO:0000256" key="2">
    <source>
        <dbReference type="ARBA" id="ARBA00022448"/>
    </source>
</evidence>
<keyword evidence="3 10" id="KW-1003">Cell membrane</keyword>
<dbReference type="EMBL" id="CP006585">
    <property type="protein sequence ID" value="AGW13955.1"/>
    <property type="molecule type" value="Genomic_DNA"/>
</dbReference>
<feature type="compositionally biased region" description="Low complexity" evidence="12">
    <location>
        <begin position="82"/>
        <end position="96"/>
    </location>
</feature>
<evidence type="ECO:0000256" key="11">
    <source>
        <dbReference type="HAMAP-Rule" id="MF_00237"/>
    </source>
</evidence>
<evidence type="ECO:0000256" key="7">
    <source>
        <dbReference type="ARBA" id="ARBA00023010"/>
    </source>
</evidence>
<feature type="compositionally biased region" description="Basic and acidic residues" evidence="12">
    <location>
        <begin position="50"/>
        <end position="81"/>
    </location>
</feature>
<keyword evidence="7 10" id="KW-0811">Translocation</keyword>
<organism evidence="13 14">
    <name type="scientific">Megalodesulfovibrio gigas (strain ATCC 19364 / DSM 1382 / NCIMB 9332 / VKM B-1759)</name>
    <name type="common">Desulfovibrio gigas</name>
    <dbReference type="NCBI Taxonomy" id="1121448"/>
    <lineage>
        <taxon>Bacteria</taxon>
        <taxon>Pseudomonadati</taxon>
        <taxon>Thermodesulfobacteriota</taxon>
        <taxon>Desulfovibrionia</taxon>
        <taxon>Desulfovibrionales</taxon>
        <taxon>Desulfovibrionaceae</taxon>
        <taxon>Megalodesulfovibrio</taxon>
    </lineage>
</organism>
<evidence type="ECO:0000256" key="8">
    <source>
        <dbReference type="ARBA" id="ARBA00023136"/>
    </source>
</evidence>
<keyword evidence="6 10" id="KW-1133">Transmembrane helix</keyword>
<dbReference type="GO" id="GO:0008320">
    <property type="term" value="F:protein transmembrane transporter activity"/>
    <property type="evidence" value="ECO:0007669"/>
    <property type="project" value="UniProtKB-UniRule"/>
</dbReference>
<keyword evidence="14" id="KW-1185">Reference proteome</keyword>
<sequence>MFGIGSTELIVILVVALLVLGPRKLPEIAKTLGKAMGEFRRMSSDFQRTIDTELDREEKQKRREEEAKRQALKKQQEEEALAKAASKPTAADPAATLSVSAGSTVDVSASSPAPAAKDTQA</sequence>
<dbReference type="PANTHER" id="PTHR33162">
    <property type="entry name" value="SEC-INDEPENDENT PROTEIN TRANSLOCASE PROTEIN TATA, CHLOROPLASTIC"/>
    <property type="match status" value="1"/>
</dbReference>
<dbReference type="Proteomes" id="UP000016587">
    <property type="component" value="Chromosome"/>
</dbReference>
<dbReference type="AlphaFoldDB" id="T2GBJ0"/>
<reference evidence="14" key="2">
    <citation type="submission" date="2013-07" db="EMBL/GenBank/DDBJ databases">
        <authorList>
            <person name="Morais-Silva F.O."/>
            <person name="Rezende A.M."/>
            <person name="Pimentel C."/>
            <person name="Resende D.M."/>
            <person name="Santos C.I."/>
            <person name="Clemente C."/>
            <person name="de Oliveira L.M."/>
            <person name="da Silva S.M."/>
            <person name="Costa D.A."/>
            <person name="Varela-Raposo A."/>
            <person name="Horacio E.C.A."/>
            <person name="Matos M."/>
            <person name="Flores O."/>
            <person name="Ruiz J.C."/>
            <person name="Rodrigues-Pousada C."/>
        </authorList>
    </citation>
    <scope>NUCLEOTIDE SEQUENCE [LARGE SCALE GENOMIC DNA]</scope>
    <source>
        <strain evidence="14">ATCC 19364 / DSM 1382 / NCIMB 9332 / VKM B-1759</strain>
    </source>
</reference>
<dbReference type="STRING" id="1121448.DGI_2197"/>
<feature type="compositionally biased region" description="Low complexity" evidence="12">
    <location>
        <begin position="108"/>
        <end position="121"/>
    </location>
</feature>
<dbReference type="InterPro" id="IPR003369">
    <property type="entry name" value="TatA/B/E"/>
</dbReference>
<evidence type="ECO:0000256" key="6">
    <source>
        <dbReference type="ARBA" id="ARBA00022989"/>
    </source>
</evidence>
<feature type="compositionally biased region" description="Polar residues" evidence="12">
    <location>
        <begin position="97"/>
        <end position="107"/>
    </location>
</feature>
<dbReference type="GO" id="GO:0033281">
    <property type="term" value="C:TAT protein transport complex"/>
    <property type="evidence" value="ECO:0007669"/>
    <property type="project" value="UniProtKB-UniRule"/>
</dbReference>
<evidence type="ECO:0000256" key="10">
    <source>
        <dbReference type="HAMAP-Rule" id="MF_00236"/>
    </source>
</evidence>
<dbReference type="InterPro" id="IPR006312">
    <property type="entry name" value="TatA/E"/>
</dbReference>
<dbReference type="Gene3D" id="1.20.5.3310">
    <property type="match status" value="1"/>
</dbReference>
<dbReference type="GO" id="GO:0043953">
    <property type="term" value="P:protein transport by the Tat complex"/>
    <property type="evidence" value="ECO:0007669"/>
    <property type="project" value="UniProtKB-UniRule"/>
</dbReference>
<comment type="similarity">
    <text evidence="11">Belongs to the TatB family.</text>
</comment>
<comment type="subunit">
    <text evidence="10">Forms a complex with TatC.</text>
</comment>
<evidence type="ECO:0000256" key="5">
    <source>
        <dbReference type="ARBA" id="ARBA00022927"/>
    </source>
</evidence>
<dbReference type="HAMAP" id="MF_00237">
    <property type="entry name" value="TatB"/>
    <property type="match status" value="1"/>
</dbReference>
<keyword evidence="2 10" id="KW-0813">Transport</keyword>
<comment type="similarity">
    <text evidence="10">Belongs to the TatA/E family.</text>
</comment>
<dbReference type="PANTHER" id="PTHR33162:SF1">
    <property type="entry name" value="SEC-INDEPENDENT PROTEIN TRANSLOCASE PROTEIN TATA, CHLOROPLASTIC"/>
    <property type="match status" value="1"/>
</dbReference>